<proteinExistence type="predicted"/>
<sequence>MFWIINFTKCNFLSYNAQHLVIWLSLLKEINPSTARWTIINPQGTTLEVEKDLYLRRIAAGKVGGPHWKDIDLNCLGIHRAVWESKKLFVSLHNCLGICRSVFQSAELVVIPQNCFSFCRVVCQSAELFLIPQSCLSVLKVVSQCSDIVRSSISMDDKRGDGPNTMLDERLRGCNTNSCPSLPCRPYYYADDEELLQFVKEYYMMERDGSEFEYEDVWNAVKKTSISCRR</sequence>
<gene>
    <name evidence="1" type="ORF">LSALG_LOCUS2554</name>
</gene>
<evidence type="ECO:0000313" key="1">
    <source>
        <dbReference type="EMBL" id="CAI9261779.1"/>
    </source>
</evidence>
<dbReference type="EMBL" id="OX465086">
    <property type="protein sequence ID" value="CAI9261779.1"/>
    <property type="molecule type" value="Genomic_DNA"/>
</dbReference>
<evidence type="ECO:0000313" key="2">
    <source>
        <dbReference type="Proteomes" id="UP001177003"/>
    </source>
</evidence>
<dbReference type="AlphaFoldDB" id="A0AA35Y046"/>
<accession>A0AA35Y046</accession>
<reference evidence="1" key="1">
    <citation type="submission" date="2023-04" db="EMBL/GenBank/DDBJ databases">
        <authorList>
            <person name="Vijverberg K."/>
            <person name="Xiong W."/>
            <person name="Schranz E."/>
        </authorList>
    </citation>
    <scope>NUCLEOTIDE SEQUENCE</scope>
</reference>
<dbReference type="Proteomes" id="UP001177003">
    <property type="component" value="Chromosome 0"/>
</dbReference>
<protein>
    <submittedName>
        <fullName evidence="1">Uncharacterized protein</fullName>
    </submittedName>
</protein>
<organism evidence="1 2">
    <name type="scientific">Lactuca saligna</name>
    <name type="common">Willowleaf lettuce</name>
    <dbReference type="NCBI Taxonomy" id="75948"/>
    <lineage>
        <taxon>Eukaryota</taxon>
        <taxon>Viridiplantae</taxon>
        <taxon>Streptophyta</taxon>
        <taxon>Embryophyta</taxon>
        <taxon>Tracheophyta</taxon>
        <taxon>Spermatophyta</taxon>
        <taxon>Magnoliopsida</taxon>
        <taxon>eudicotyledons</taxon>
        <taxon>Gunneridae</taxon>
        <taxon>Pentapetalae</taxon>
        <taxon>asterids</taxon>
        <taxon>campanulids</taxon>
        <taxon>Asterales</taxon>
        <taxon>Asteraceae</taxon>
        <taxon>Cichorioideae</taxon>
        <taxon>Cichorieae</taxon>
        <taxon>Lactucinae</taxon>
        <taxon>Lactuca</taxon>
    </lineage>
</organism>
<keyword evidence="2" id="KW-1185">Reference proteome</keyword>
<name>A0AA35Y046_LACSI</name>